<evidence type="ECO:0000313" key="2">
    <source>
        <dbReference type="EMBL" id="CAH1425541.1"/>
    </source>
</evidence>
<sequence>MTLSQFRPHSVSFRISWWTQSRICTASESESSHPVIIPDAILAKLDKNSVSLRSYQKYIHGTTSSPKRKRKHSDHASKKLAKKKKRSKLDQLPPIPSPAVSNDNLGVDLDEPTSPPKFHTTSKPLSFLDSLFQAPSDYDKPSSPTPVSPAGFH</sequence>
<reference evidence="2 3" key="1">
    <citation type="submission" date="2022-01" db="EMBL/GenBank/DDBJ databases">
        <authorList>
            <person name="Xiong W."/>
            <person name="Schranz E."/>
        </authorList>
    </citation>
    <scope>NUCLEOTIDE SEQUENCE [LARGE SCALE GENOMIC DNA]</scope>
</reference>
<dbReference type="Proteomes" id="UP001157418">
    <property type="component" value="Unassembled WGS sequence"/>
</dbReference>
<organism evidence="2 3">
    <name type="scientific">Lactuca virosa</name>
    <dbReference type="NCBI Taxonomy" id="75947"/>
    <lineage>
        <taxon>Eukaryota</taxon>
        <taxon>Viridiplantae</taxon>
        <taxon>Streptophyta</taxon>
        <taxon>Embryophyta</taxon>
        <taxon>Tracheophyta</taxon>
        <taxon>Spermatophyta</taxon>
        <taxon>Magnoliopsida</taxon>
        <taxon>eudicotyledons</taxon>
        <taxon>Gunneridae</taxon>
        <taxon>Pentapetalae</taxon>
        <taxon>asterids</taxon>
        <taxon>campanulids</taxon>
        <taxon>Asterales</taxon>
        <taxon>Asteraceae</taxon>
        <taxon>Cichorioideae</taxon>
        <taxon>Cichorieae</taxon>
        <taxon>Lactucinae</taxon>
        <taxon>Lactuca</taxon>
    </lineage>
</organism>
<protein>
    <submittedName>
        <fullName evidence="2">Uncharacterized protein</fullName>
    </submittedName>
</protein>
<gene>
    <name evidence="2" type="ORF">LVIROSA_LOCUS12676</name>
</gene>
<accession>A0AAU9MEN2</accession>
<dbReference type="EMBL" id="CAKMRJ010002223">
    <property type="protein sequence ID" value="CAH1425541.1"/>
    <property type="molecule type" value="Genomic_DNA"/>
</dbReference>
<evidence type="ECO:0000256" key="1">
    <source>
        <dbReference type="SAM" id="MobiDB-lite"/>
    </source>
</evidence>
<proteinExistence type="predicted"/>
<feature type="compositionally biased region" description="Basic residues" evidence="1">
    <location>
        <begin position="66"/>
        <end position="87"/>
    </location>
</feature>
<comment type="caution">
    <text evidence="2">The sequence shown here is derived from an EMBL/GenBank/DDBJ whole genome shotgun (WGS) entry which is preliminary data.</text>
</comment>
<keyword evidence="3" id="KW-1185">Reference proteome</keyword>
<evidence type="ECO:0000313" key="3">
    <source>
        <dbReference type="Proteomes" id="UP001157418"/>
    </source>
</evidence>
<dbReference type="AlphaFoldDB" id="A0AAU9MEN2"/>
<feature type="region of interest" description="Disordered" evidence="1">
    <location>
        <begin position="58"/>
        <end position="153"/>
    </location>
</feature>
<name>A0AAU9MEN2_9ASTR</name>